<evidence type="ECO:0000256" key="16">
    <source>
        <dbReference type="PIRSR" id="PIRSR000386-1"/>
    </source>
</evidence>
<dbReference type="Pfam" id="PF01746">
    <property type="entry name" value="tRNA_m1G_MT"/>
    <property type="match status" value="1"/>
</dbReference>
<dbReference type="GO" id="GO:0052906">
    <property type="term" value="F:tRNA (guanine(37)-N1)-methyltransferase activity"/>
    <property type="evidence" value="ECO:0007669"/>
    <property type="project" value="UniProtKB-UniRule"/>
</dbReference>
<dbReference type="NCBIfam" id="NF000648">
    <property type="entry name" value="PRK00026.1"/>
    <property type="match status" value="1"/>
</dbReference>
<name>A0A3N3ZMC9_9MICC</name>
<evidence type="ECO:0000256" key="6">
    <source>
        <dbReference type="ARBA" id="ARBA00014679"/>
    </source>
</evidence>
<comment type="function">
    <text evidence="1 15 17">Specifically methylates guanosine-37 in various tRNAs.</text>
</comment>
<keyword evidence="10 15" id="KW-0949">S-adenosyl-L-methionine</keyword>
<dbReference type="Gene3D" id="3.40.1280.10">
    <property type="match status" value="1"/>
</dbReference>
<dbReference type="PANTHER" id="PTHR46417:SF1">
    <property type="entry name" value="TRNA (GUANINE-N(1)-)-METHYLTRANSFERASE"/>
    <property type="match status" value="1"/>
</dbReference>
<feature type="region of interest" description="Disordered" evidence="18">
    <location>
        <begin position="262"/>
        <end position="292"/>
    </location>
</feature>
<dbReference type="Proteomes" id="UP000270616">
    <property type="component" value="Unassembled WGS sequence"/>
</dbReference>
<evidence type="ECO:0000256" key="4">
    <source>
        <dbReference type="ARBA" id="ARBA00011738"/>
    </source>
</evidence>
<evidence type="ECO:0000256" key="10">
    <source>
        <dbReference type="ARBA" id="ARBA00022691"/>
    </source>
</evidence>
<protein>
    <recommendedName>
        <fullName evidence="6 15">tRNA (guanine-N(1)-)-methyltransferase</fullName>
        <ecNumber evidence="5 15">2.1.1.228</ecNumber>
    </recommendedName>
    <alternativeName>
        <fullName evidence="12 15">M1G-methyltransferase</fullName>
    </alternativeName>
    <alternativeName>
        <fullName evidence="13 15">tRNA [GM37] methyltransferase</fullName>
    </alternativeName>
</protein>
<proteinExistence type="inferred from homology"/>
<comment type="catalytic activity">
    <reaction evidence="14 15 17">
        <text>guanosine(37) in tRNA + S-adenosyl-L-methionine = N(1)-methylguanosine(37) in tRNA + S-adenosyl-L-homocysteine + H(+)</text>
        <dbReference type="Rhea" id="RHEA:36899"/>
        <dbReference type="Rhea" id="RHEA-COMP:10145"/>
        <dbReference type="Rhea" id="RHEA-COMP:10147"/>
        <dbReference type="ChEBI" id="CHEBI:15378"/>
        <dbReference type="ChEBI" id="CHEBI:57856"/>
        <dbReference type="ChEBI" id="CHEBI:59789"/>
        <dbReference type="ChEBI" id="CHEBI:73542"/>
        <dbReference type="ChEBI" id="CHEBI:74269"/>
        <dbReference type="EC" id="2.1.1.228"/>
    </reaction>
</comment>
<dbReference type="GO" id="GO:0005829">
    <property type="term" value="C:cytosol"/>
    <property type="evidence" value="ECO:0007669"/>
    <property type="project" value="TreeGrafter"/>
</dbReference>
<comment type="subunit">
    <text evidence="4 15 17">Homodimer.</text>
</comment>
<feature type="compositionally biased region" description="Pro residues" evidence="18">
    <location>
        <begin position="283"/>
        <end position="292"/>
    </location>
</feature>
<evidence type="ECO:0000256" key="14">
    <source>
        <dbReference type="ARBA" id="ARBA00047783"/>
    </source>
</evidence>
<comment type="caution">
    <text evidence="20">The sequence shown here is derived from an EMBL/GenBank/DDBJ whole genome shotgun (WGS) entry which is preliminary data.</text>
</comment>
<keyword evidence="21" id="KW-1185">Reference proteome</keyword>
<evidence type="ECO:0000259" key="19">
    <source>
        <dbReference type="Pfam" id="PF01746"/>
    </source>
</evidence>
<dbReference type="Gene3D" id="1.10.1270.20">
    <property type="entry name" value="tRNA(m1g37)methyltransferase, domain 2"/>
    <property type="match status" value="1"/>
</dbReference>
<dbReference type="AlphaFoldDB" id="A0A3N3ZMC9"/>
<evidence type="ECO:0000256" key="5">
    <source>
        <dbReference type="ARBA" id="ARBA00012807"/>
    </source>
</evidence>
<dbReference type="RefSeq" id="WP_123826517.1">
    <property type="nucleotide sequence ID" value="NZ_RKMF01000017.1"/>
</dbReference>
<evidence type="ECO:0000256" key="7">
    <source>
        <dbReference type="ARBA" id="ARBA00022490"/>
    </source>
</evidence>
<dbReference type="InterPro" id="IPR029028">
    <property type="entry name" value="Alpha/beta_knot_MTases"/>
</dbReference>
<dbReference type="InterPro" id="IPR023148">
    <property type="entry name" value="tRNA_m1G_MeTrfase_C_sf"/>
</dbReference>
<reference evidence="20 21" key="1">
    <citation type="submission" date="2018-10" db="EMBL/GenBank/DDBJ databases">
        <title>Kocuria sp. M5W7-7, whole genome shotgun sequence.</title>
        <authorList>
            <person name="Tuo L."/>
        </authorList>
    </citation>
    <scope>NUCLEOTIDE SEQUENCE [LARGE SCALE GENOMIC DNA]</scope>
    <source>
        <strain evidence="20 21">M5W7-7</strain>
    </source>
</reference>
<sequence length="292" mass="32436">MRLDVVSIFPEYLAALDLSLIGKARRDGLLELTVTDLRNYATDRHRTVDDTPYGGGAGMVMKPEPWALALQDVLDRGAADGHTGGAEEPTSPAVNQRPVLIVPSPAGQVFTQEVARELSEREHLVFACGRYEGIDERVIEWARESFEVRPMSLGDYVLNGGEVAVLAMVEAIGRLVPGVIGNPESLVEESHSDGLLEYPVYTKPASWRDREIPEVLLSGHHGRIARWRRDEQLRRTARRRPDLIEDLDPALLDKQDRDVLRQEGWQVNDDGAVTPPVLERPPGCFPPEPEAS</sequence>
<dbReference type="OrthoDB" id="9807416at2"/>
<dbReference type="SUPFAM" id="SSF75217">
    <property type="entry name" value="alpha/beta knot"/>
    <property type="match status" value="1"/>
</dbReference>
<feature type="domain" description="tRNA methyltransferase TRMD/TRM10-type" evidence="19">
    <location>
        <begin position="1"/>
        <end position="245"/>
    </location>
</feature>
<dbReference type="CDD" id="cd18080">
    <property type="entry name" value="TrmD-like"/>
    <property type="match status" value="1"/>
</dbReference>
<evidence type="ECO:0000256" key="18">
    <source>
        <dbReference type="SAM" id="MobiDB-lite"/>
    </source>
</evidence>
<evidence type="ECO:0000256" key="11">
    <source>
        <dbReference type="ARBA" id="ARBA00022694"/>
    </source>
</evidence>
<evidence type="ECO:0000256" key="15">
    <source>
        <dbReference type="HAMAP-Rule" id="MF_00605"/>
    </source>
</evidence>
<evidence type="ECO:0000256" key="13">
    <source>
        <dbReference type="ARBA" id="ARBA00033392"/>
    </source>
</evidence>
<keyword evidence="9 15" id="KW-0808">Transferase</keyword>
<dbReference type="PANTHER" id="PTHR46417">
    <property type="entry name" value="TRNA (GUANINE-N(1)-)-METHYLTRANSFERASE"/>
    <property type="match status" value="1"/>
</dbReference>
<keyword evidence="8 15" id="KW-0489">Methyltransferase</keyword>
<keyword evidence="7 15" id="KW-0963">Cytoplasm</keyword>
<comment type="subcellular location">
    <subcellularLocation>
        <location evidence="2 15 17">Cytoplasm</location>
    </subcellularLocation>
</comment>
<dbReference type="InterPro" id="IPR029026">
    <property type="entry name" value="tRNA_m1G_MTases_N"/>
</dbReference>
<comment type="similarity">
    <text evidence="3 15 17">Belongs to the RNA methyltransferase TrmD family.</text>
</comment>
<feature type="binding site" evidence="15 16">
    <location>
        <position position="129"/>
    </location>
    <ligand>
        <name>S-adenosyl-L-methionine</name>
        <dbReference type="ChEBI" id="CHEBI:59789"/>
    </ligand>
</feature>
<evidence type="ECO:0000256" key="17">
    <source>
        <dbReference type="RuleBase" id="RU003464"/>
    </source>
</evidence>
<evidence type="ECO:0000256" key="2">
    <source>
        <dbReference type="ARBA" id="ARBA00004496"/>
    </source>
</evidence>
<evidence type="ECO:0000256" key="9">
    <source>
        <dbReference type="ARBA" id="ARBA00022679"/>
    </source>
</evidence>
<dbReference type="InterPro" id="IPR016009">
    <property type="entry name" value="tRNA_MeTrfase_TRMD/TRM10"/>
</dbReference>
<dbReference type="NCBIfam" id="TIGR00088">
    <property type="entry name" value="trmD"/>
    <property type="match status" value="1"/>
</dbReference>
<dbReference type="EMBL" id="RKMF01000017">
    <property type="protein sequence ID" value="ROZ61833.1"/>
    <property type="molecule type" value="Genomic_DNA"/>
</dbReference>
<evidence type="ECO:0000256" key="12">
    <source>
        <dbReference type="ARBA" id="ARBA00029736"/>
    </source>
</evidence>
<evidence type="ECO:0000256" key="8">
    <source>
        <dbReference type="ARBA" id="ARBA00022603"/>
    </source>
</evidence>
<evidence type="ECO:0000313" key="20">
    <source>
        <dbReference type="EMBL" id="ROZ61833.1"/>
    </source>
</evidence>
<evidence type="ECO:0000313" key="21">
    <source>
        <dbReference type="Proteomes" id="UP000270616"/>
    </source>
</evidence>
<accession>A0A3N3ZMC9</accession>
<dbReference type="InterPro" id="IPR002649">
    <property type="entry name" value="tRNA_m1G_MeTrfase_TrmD"/>
</dbReference>
<dbReference type="PIRSF" id="PIRSF000386">
    <property type="entry name" value="tRNA_mtase"/>
    <property type="match status" value="1"/>
</dbReference>
<evidence type="ECO:0000256" key="3">
    <source>
        <dbReference type="ARBA" id="ARBA00007630"/>
    </source>
</evidence>
<evidence type="ECO:0000256" key="1">
    <source>
        <dbReference type="ARBA" id="ARBA00002634"/>
    </source>
</evidence>
<dbReference type="EC" id="2.1.1.228" evidence="5 15"/>
<dbReference type="GO" id="GO:0002939">
    <property type="term" value="P:tRNA N1-guanine methylation"/>
    <property type="evidence" value="ECO:0007669"/>
    <property type="project" value="TreeGrafter"/>
</dbReference>
<feature type="binding site" evidence="15 16">
    <location>
        <begin position="153"/>
        <end position="158"/>
    </location>
    <ligand>
        <name>S-adenosyl-L-methionine</name>
        <dbReference type="ChEBI" id="CHEBI:59789"/>
    </ligand>
</feature>
<dbReference type="FunFam" id="1.10.1270.20:FF:000002">
    <property type="entry name" value="tRNA (guanine-N(1)-)-methyltransferase"/>
    <property type="match status" value="1"/>
</dbReference>
<keyword evidence="11 15" id="KW-0819">tRNA processing</keyword>
<dbReference type="HAMAP" id="MF_00605">
    <property type="entry name" value="TrmD"/>
    <property type="match status" value="1"/>
</dbReference>
<organism evidence="20 21">
    <name type="scientific">Kocuria soli</name>
    <dbReference type="NCBI Taxonomy" id="2485125"/>
    <lineage>
        <taxon>Bacteria</taxon>
        <taxon>Bacillati</taxon>
        <taxon>Actinomycetota</taxon>
        <taxon>Actinomycetes</taxon>
        <taxon>Micrococcales</taxon>
        <taxon>Micrococcaceae</taxon>
        <taxon>Kocuria</taxon>
    </lineage>
</organism>
<gene>
    <name evidence="15 20" type="primary">trmD</name>
    <name evidence="20" type="ORF">EDL96_12000</name>
</gene>